<protein>
    <submittedName>
        <fullName evidence="1">Uncharacterized protein</fullName>
    </submittedName>
</protein>
<dbReference type="Proteomes" id="UP001279734">
    <property type="component" value="Unassembled WGS sequence"/>
</dbReference>
<gene>
    <name evidence="1" type="ORF">Nepgr_001839</name>
</gene>
<accession>A0AAD3P341</accession>
<dbReference type="Pfam" id="PF14009">
    <property type="entry name" value="PADRE"/>
    <property type="match status" value="1"/>
</dbReference>
<evidence type="ECO:0000313" key="2">
    <source>
        <dbReference type="Proteomes" id="UP001279734"/>
    </source>
</evidence>
<comment type="caution">
    <text evidence="1">The sequence shown here is derived from an EMBL/GenBank/DDBJ whole genome shotgun (WGS) entry which is preliminary data.</text>
</comment>
<reference evidence="1" key="1">
    <citation type="submission" date="2023-05" db="EMBL/GenBank/DDBJ databases">
        <title>Nepenthes gracilis genome sequencing.</title>
        <authorList>
            <person name="Fukushima K."/>
        </authorList>
    </citation>
    <scope>NUCLEOTIDE SEQUENCE</scope>
    <source>
        <strain evidence="1">SING2019-196</strain>
    </source>
</reference>
<proteinExistence type="predicted"/>
<dbReference type="AlphaFoldDB" id="A0AAD3P341"/>
<name>A0AAD3P341_NEPGR</name>
<evidence type="ECO:0000313" key="1">
    <source>
        <dbReference type="EMBL" id="GMG99999.1"/>
    </source>
</evidence>
<sequence>MGNALTHRCCKPPHKTNVKLVFCEGTTRTLTAKKIAGELMEEYPDCTVLHADSFFVGRRIPALAAEEELVLGQTYFVIPNHSLPCNSVLSISLLNALMIPTPGRPARPAVFGDLVPFEHIKGENGRLLIKVVPEFIMRLLTKGEDLTRDGDAGNMSPLICSTPELKRQYDQLVRTKEQVWSPKLETISEQKIRFLPGRFIRLERIKRTENVN</sequence>
<dbReference type="EMBL" id="BSYO01000001">
    <property type="protein sequence ID" value="GMG99999.1"/>
    <property type="molecule type" value="Genomic_DNA"/>
</dbReference>
<organism evidence="1 2">
    <name type="scientific">Nepenthes gracilis</name>
    <name type="common">Slender pitcher plant</name>
    <dbReference type="NCBI Taxonomy" id="150966"/>
    <lineage>
        <taxon>Eukaryota</taxon>
        <taxon>Viridiplantae</taxon>
        <taxon>Streptophyta</taxon>
        <taxon>Embryophyta</taxon>
        <taxon>Tracheophyta</taxon>
        <taxon>Spermatophyta</taxon>
        <taxon>Magnoliopsida</taxon>
        <taxon>eudicotyledons</taxon>
        <taxon>Gunneridae</taxon>
        <taxon>Pentapetalae</taxon>
        <taxon>Caryophyllales</taxon>
        <taxon>Nepenthaceae</taxon>
        <taxon>Nepenthes</taxon>
    </lineage>
</organism>
<keyword evidence="2" id="KW-1185">Reference proteome</keyword>
<dbReference type="PANTHER" id="PTHR33052">
    <property type="entry name" value="DUF4228 DOMAIN PROTEIN-RELATED"/>
    <property type="match status" value="1"/>
</dbReference>
<dbReference type="InterPro" id="IPR025322">
    <property type="entry name" value="PADRE_dom"/>
</dbReference>